<dbReference type="AlphaFoldDB" id="A0A1Y2C9C2"/>
<proteinExistence type="predicted"/>
<organism evidence="2 3">
    <name type="scientific">Rhizoclosmatium globosum</name>
    <dbReference type="NCBI Taxonomy" id="329046"/>
    <lineage>
        <taxon>Eukaryota</taxon>
        <taxon>Fungi</taxon>
        <taxon>Fungi incertae sedis</taxon>
        <taxon>Chytridiomycota</taxon>
        <taxon>Chytridiomycota incertae sedis</taxon>
        <taxon>Chytridiomycetes</taxon>
        <taxon>Chytridiales</taxon>
        <taxon>Chytriomycetaceae</taxon>
        <taxon>Rhizoclosmatium</taxon>
    </lineage>
</organism>
<evidence type="ECO:0000313" key="3">
    <source>
        <dbReference type="Proteomes" id="UP000193642"/>
    </source>
</evidence>
<accession>A0A1Y2C9C2</accession>
<evidence type="ECO:0000313" key="2">
    <source>
        <dbReference type="EMBL" id="ORY43619.1"/>
    </source>
</evidence>
<gene>
    <name evidence="2" type="ORF">BCR33DRAFT_850852</name>
</gene>
<protein>
    <submittedName>
        <fullName evidence="2">Uncharacterized protein</fullName>
    </submittedName>
</protein>
<reference evidence="2 3" key="1">
    <citation type="submission" date="2016-07" db="EMBL/GenBank/DDBJ databases">
        <title>Pervasive Adenine N6-methylation of Active Genes in Fungi.</title>
        <authorList>
            <consortium name="DOE Joint Genome Institute"/>
            <person name="Mondo S.J."/>
            <person name="Dannebaum R.O."/>
            <person name="Kuo R.C."/>
            <person name="Labutti K."/>
            <person name="Haridas S."/>
            <person name="Kuo A."/>
            <person name="Salamov A."/>
            <person name="Ahrendt S.R."/>
            <person name="Lipzen A."/>
            <person name="Sullivan W."/>
            <person name="Andreopoulos W.B."/>
            <person name="Clum A."/>
            <person name="Lindquist E."/>
            <person name="Daum C."/>
            <person name="Ramamoorthy G.K."/>
            <person name="Gryganskyi A."/>
            <person name="Culley D."/>
            <person name="Magnuson J.K."/>
            <person name="James T.Y."/>
            <person name="O'Malley M.A."/>
            <person name="Stajich J.E."/>
            <person name="Spatafora J.W."/>
            <person name="Visel A."/>
            <person name="Grigoriev I.V."/>
        </authorList>
    </citation>
    <scope>NUCLEOTIDE SEQUENCE [LARGE SCALE GENOMIC DNA]</scope>
    <source>
        <strain evidence="2 3">JEL800</strain>
    </source>
</reference>
<feature type="region of interest" description="Disordered" evidence="1">
    <location>
        <begin position="1"/>
        <end position="21"/>
    </location>
</feature>
<keyword evidence="3" id="KW-1185">Reference proteome</keyword>
<sequence length="117" mass="12552">MLIPTMSRLVQPGWESQPRTTSLLESDSFCCLDGSMPNSNTLKSMLNTTAPTDTPPSSNSQPQKTGTTSGTAEKSLPNSTPDCLPGRTQTGRTNKLQDPSTHPKSLSKRSQTEVSVE</sequence>
<name>A0A1Y2C9C2_9FUNG</name>
<feature type="region of interest" description="Disordered" evidence="1">
    <location>
        <begin position="34"/>
        <end position="117"/>
    </location>
</feature>
<feature type="compositionally biased region" description="Polar residues" evidence="1">
    <location>
        <begin position="36"/>
        <end position="117"/>
    </location>
</feature>
<dbReference type="Proteomes" id="UP000193642">
    <property type="component" value="Unassembled WGS sequence"/>
</dbReference>
<dbReference type="EMBL" id="MCGO01000024">
    <property type="protein sequence ID" value="ORY43619.1"/>
    <property type="molecule type" value="Genomic_DNA"/>
</dbReference>
<evidence type="ECO:0000256" key="1">
    <source>
        <dbReference type="SAM" id="MobiDB-lite"/>
    </source>
</evidence>
<comment type="caution">
    <text evidence="2">The sequence shown here is derived from an EMBL/GenBank/DDBJ whole genome shotgun (WGS) entry which is preliminary data.</text>
</comment>